<feature type="compositionally biased region" description="Low complexity" evidence="2">
    <location>
        <begin position="611"/>
        <end position="624"/>
    </location>
</feature>
<protein>
    <submittedName>
        <fullName evidence="4">PAX-interacting protein 1</fullName>
    </submittedName>
</protein>
<dbReference type="OrthoDB" id="10261408at2759"/>
<organism evidence="4 5">
    <name type="scientific">Portunus trituberculatus</name>
    <name type="common">Swimming crab</name>
    <name type="synonym">Neptunus trituberculatus</name>
    <dbReference type="NCBI Taxonomy" id="210409"/>
    <lineage>
        <taxon>Eukaryota</taxon>
        <taxon>Metazoa</taxon>
        <taxon>Ecdysozoa</taxon>
        <taxon>Arthropoda</taxon>
        <taxon>Crustacea</taxon>
        <taxon>Multicrustacea</taxon>
        <taxon>Malacostraca</taxon>
        <taxon>Eumalacostraca</taxon>
        <taxon>Eucarida</taxon>
        <taxon>Decapoda</taxon>
        <taxon>Pleocyemata</taxon>
        <taxon>Brachyura</taxon>
        <taxon>Eubrachyura</taxon>
        <taxon>Portunoidea</taxon>
        <taxon>Portunidae</taxon>
        <taxon>Portuninae</taxon>
        <taxon>Portunus</taxon>
    </lineage>
</organism>
<feature type="domain" description="BRCT" evidence="3">
    <location>
        <begin position="1"/>
        <end position="49"/>
    </location>
</feature>
<accession>A0A5B7CGS2</accession>
<dbReference type="Pfam" id="PF12738">
    <property type="entry name" value="PTCB-BRCT"/>
    <property type="match status" value="1"/>
</dbReference>
<feature type="compositionally biased region" description="Low complexity" evidence="2">
    <location>
        <begin position="433"/>
        <end position="452"/>
    </location>
</feature>
<feature type="compositionally biased region" description="Polar residues" evidence="2">
    <location>
        <begin position="331"/>
        <end position="348"/>
    </location>
</feature>
<gene>
    <name evidence="4" type="primary">PAXIP1</name>
    <name evidence="4" type="ORF">E2C01_001281</name>
</gene>
<feature type="compositionally biased region" description="Low complexity" evidence="2">
    <location>
        <begin position="318"/>
        <end position="330"/>
    </location>
</feature>
<feature type="compositionally biased region" description="Low complexity" evidence="2">
    <location>
        <begin position="524"/>
        <end position="534"/>
    </location>
</feature>
<dbReference type="Proteomes" id="UP000324222">
    <property type="component" value="Unassembled WGS sequence"/>
</dbReference>
<feature type="region of interest" description="Disordered" evidence="2">
    <location>
        <begin position="399"/>
        <end position="575"/>
    </location>
</feature>
<feature type="compositionally biased region" description="Polar residues" evidence="2">
    <location>
        <begin position="225"/>
        <end position="238"/>
    </location>
</feature>
<dbReference type="GO" id="GO:0033314">
    <property type="term" value="P:mitotic DNA replication checkpoint signaling"/>
    <property type="evidence" value="ECO:0007669"/>
    <property type="project" value="TreeGrafter"/>
</dbReference>
<evidence type="ECO:0000256" key="1">
    <source>
        <dbReference type="ARBA" id="ARBA00022737"/>
    </source>
</evidence>
<dbReference type="SMART" id="SM00292">
    <property type="entry name" value="BRCT"/>
    <property type="match status" value="1"/>
</dbReference>
<feature type="compositionally biased region" description="Pro residues" evidence="2">
    <location>
        <begin position="276"/>
        <end position="287"/>
    </location>
</feature>
<dbReference type="AlphaFoldDB" id="A0A5B7CGS2"/>
<evidence type="ECO:0000256" key="2">
    <source>
        <dbReference type="SAM" id="MobiDB-lite"/>
    </source>
</evidence>
<feature type="region of interest" description="Disordered" evidence="2">
    <location>
        <begin position="611"/>
        <end position="806"/>
    </location>
</feature>
<dbReference type="EMBL" id="VSRR010000040">
    <property type="protein sequence ID" value="MPC08687.1"/>
    <property type="molecule type" value="Genomic_DNA"/>
</dbReference>
<evidence type="ECO:0000313" key="5">
    <source>
        <dbReference type="Proteomes" id="UP000324222"/>
    </source>
</evidence>
<dbReference type="Gene3D" id="3.40.50.10190">
    <property type="entry name" value="BRCT domain"/>
    <property type="match status" value="1"/>
</dbReference>
<name>A0A5B7CGS2_PORTR</name>
<feature type="region of interest" description="Disordered" evidence="2">
    <location>
        <begin position="147"/>
        <end position="184"/>
    </location>
</feature>
<sequence length="923" mass="98022">MTHLITGEDPNENDIGEVKDIYEKPVVNERWVILSVKCGKQLPWNGFSPDTTQIFSGVTACVSQLPYADTLSVWGMITYHGGQFSLQLNKSCTHLIVGKPDGAKYKCALENEEDITIVTPDWVPDCIEEGSRIDETEYHPRLLKLPKSLASQVPQPQSRPVREQKKRQTRKEEQKREEENQKIEEAKAKEALRKKEAEKKSLFDAIEFSDEEEDSKKGISLLDQLKSSQTWRQPSTKPTMTTRMSAAAATATTAVSQDKPKTPLTAPISAKVVTSPLPPSSLPPVTPQPTTTSKESVQTSSEGLAAQNSGQITGHLNSQPSTSGSSQSPPINKTLTDLTQHPQTTSSAIGPKIVEASATMPVTTPAQLVNQHPVANMPVSTQPDVPPVMMPQGVALRPVGPAPPHLVPPNTVRPNLQGASRAPHPNPVRAPLNPSRTTTPTPNRSTPPNTSRATPPISRATPPITTQAASVVASRGAPGAPTTPSRATPPANPRATPPISARTTPPTTCRATPPNRITPPVATRPGLPGVVGPGPRVPTMPLTMTGPTVRSPGAVSQVAPGAVPSPSMPSTMPNQQVHSVAIPGAVVRLPQGVTPQQLQMMTPNDRQTFLQKLHQKQQQEQQARGKPRLGKPPGPQYKQGIRYAPAGPNMHTPGTPPAPGTAVSTWPSGTPATPGLRPTMTSVAPGTVGVNYPANQMRAQGPGAPPVGTPSTPGEGVRPGWPGQGQPQYQGQHPPGTRLVVGQPGWQAQQQQQQQPQQQPPQQGGMRPQAPPAPNQQQSPHGGVHQGAVPPQAPQTPQASQTPMEVPAHVVQKPGMPQEAVQVPGGEAVLVYQRRALGNITGTVTNNLVRPSVPGTPAGVVPGHGYPRPPPPSHPAAPPPVMAPAAPHYPRPHLVGHDTSFMCKLSYENVSCRMFCNVPNYLK</sequence>
<feature type="compositionally biased region" description="Polar residues" evidence="2">
    <location>
        <begin position="149"/>
        <end position="158"/>
    </location>
</feature>
<feature type="compositionally biased region" description="Polar residues" evidence="2">
    <location>
        <begin position="294"/>
        <end position="317"/>
    </location>
</feature>
<dbReference type="InterPro" id="IPR036420">
    <property type="entry name" value="BRCT_dom_sf"/>
</dbReference>
<feature type="compositionally biased region" description="Low complexity" evidence="2">
    <location>
        <begin position="239"/>
        <end position="254"/>
    </location>
</feature>
<feature type="compositionally biased region" description="Low complexity" evidence="2">
    <location>
        <begin position="497"/>
        <end position="514"/>
    </location>
</feature>
<feature type="compositionally biased region" description="Low complexity" evidence="2">
    <location>
        <begin position="476"/>
        <end position="489"/>
    </location>
</feature>
<dbReference type="InterPro" id="IPR001357">
    <property type="entry name" value="BRCT_dom"/>
</dbReference>
<reference evidence="4 5" key="1">
    <citation type="submission" date="2019-05" db="EMBL/GenBank/DDBJ databases">
        <title>Another draft genome of Portunus trituberculatus and its Hox gene families provides insights of decapod evolution.</title>
        <authorList>
            <person name="Jeong J.-H."/>
            <person name="Song I."/>
            <person name="Kim S."/>
            <person name="Choi T."/>
            <person name="Kim D."/>
            <person name="Ryu S."/>
            <person name="Kim W."/>
        </authorList>
    </citation>
    <scope>NUCLEOTIDE SEQUENCE [LARGE SCALE GENOMIC DNA]</scope>
    <source>
        <tissue evidence="4">Muscle</tissue>
    </source>
</reference>
<keyword evidence="1" id="KW-0677">Repeat</keyword>
<proteinExistence type="predicted"/>
<evidence type="ECO:0000313" key="4">
    <source>
        <dbReference type="EMBL" id="MPC08687.1"/>
    </source>
</evidence>
<dbReference type="CDD" id="cd17710">
    <property type="entry name" value="BRCT_PAXIP1_rpt2"/>
    <property type="match status" value="1"/>
</dbReference>
<dbReference type="PROSITE" id="PS50172">
    <property type="entry name" value="BRCT"/>
    <property type="match status" value="2"/>
</dbReference>
<feature type="compositionally biased region" description="Basic and acidic residues" evidence="2">
    <location>
        <begin position="170"/>
        <end position="184"/>
    </location>
</feature>
<evidence type="ECO:0000259" key="3">
    <source>
        <dbReference type="PROSITE" id="PS50172"/>
    </source>
</evidence>
<dbReference type="GO" id="GO:0007095">
    <property type="term" value="P:mitotic G2 DNA damage checkpoint signaling"/>
    <property type="evidence" value="ECO:0007669"/>
    <property type="project" value="TreeGrafter"/>
</dbReference>
<feature type="region of interest" description="Disordered" evidence="2">
    <location>
        <begin position="225"/>
        <end position="350"/>
    </location>
</feature>
<feature type="domain" description="BRCT" evidence="3">
    <location>
        <begin position="50"/>
        <end position="140"/>
    </location>
</feature>
<feature type="compositionally biased region" description="Low complexity" evidence="2">
    <location>
        <begin position="719"/>
        <end position="768"/>
    </location>
</feature>
<dbReference type="SUPFAM" id="SSF52113">
    <property type="entry name" value="BRCT domain"/>
    <property type="match status" value="1"/>
</dbReference>
<dbReference type="GO" id="GO:0006270">
    <property type="term" value="P:DNA replication initiation"/>
    <property type="evidence" value="ECO:0007669"/>
    <property type="project" value="TreeGrafter"/>
</dbReference>
<dbReference type="PANTHER" id="PTHR13561">
    <property type="entry name" value="DNA REPLICATION REGULATOR DPB11-RELATED"/>
    <property type="match status" value="1"/>
</dbReference>
<dbReference type="PANTHER" id="PTHR13561:SF20">
    <property type="entry name" value="DNA TOPOISOMERASE 2-BINDING PROTEIN 1"/>
    <property type="match status" value="1"/>
</dbReference>
<comment type="caution">
    <text evidence="4">The sequence shown here is derived from an EMBL/GenBank/DDBJ whole genome shotgun (WGS) entry which is preliminary data.</text>
</comment>
<keyword evidence="5" id="KW-1185">Reference proteome</keyword>